<dbReference type="SUPFAM" id="SSF49373">
    <property type="entry name" value="Invasin/intimin cell-adhesion fragments"/>
    <property type="match status" value="1"/>
</dbReference>
<feature type="domain" description="DUF4982" evidence="4">
    <location>
        <begin position="3"/>
        <end position="31"/>
    </location>
</feature>
<dbReference type="Proteomes" id="UP001597438">
    <property type="component" value="Unassembled WGS sequence"/>
</dbReference>
<proteinExistence type="inferred from homology"/>
<evidence type="ECO:0000256" key="2">
    <source>
        <dbReference type="ARBA" id="ARBA00022801"/>
    </source>
</evidence>
<dbReference type="InterPro" id="IPR008964">
    <property type="entry name" value="Invasin/intimin_cell_adhesion"/>
</dbReference>
<dbReference type="InterPro" id="IPR051913">
    <property type="entry name" value="GH2_Domain-Containing"/>
</dbReference>
<evidence type="ECO:0000259" key="5">
    <source>
        <dbReference type="Pfam" id="PF18565"/>
    </source>
</evidence>
<comment type="similarity">
    <text evidence="1">Belongs to the glycosyl hydrolase 2 family.</text>
</comment>
<protein>
    <submittedName>
        <fullName evidence="6">DUF4982 domain-containing protein</fullName>
    </submittedName>
</protein>
<reference evidence="7" key="1">
    <citation type="journal article" date="2019" name="Int. J. Syst. Evol. Microbiol.">
        <title>The Global Catalogue of Microorganisms (GCM) 10K type strain sequencing project: providing services to taxonomists for standard genome sequencing and annotation.</title>
        <authorList>
            <consortium name="The Broad Institute Genomics Platform"/>
            <consortium name="The Broad Institute Genome Sequencing Center for Infectious Disease"/>
            <person name="Wu L."/>
            <person name="Ma J."/>
        </authorList>
    </citation>
    <scope>NUCLEOTIDE SEQUENCE [LARGE SCALE GENOMIC DNA]</scope>
    <source>
        <strain evidence="7">KCTC 52925</strain>
    </source>
</reference>
<dbReference type="Pfam" id="PF16355">
    <property type="entry name" value="DUF4982"/>
    <property type="match status" value="1"/>
</dbReference>
<dbReference type="InterPro" id="IPR040605">
    <property type="entry name" value="Glyco_hydro2_dom5"/>
</dbReference>
<evidence type="ECO:0000259" key="4">
    <source>
        <dbReference type="Pfam" id="PF16355"/>
    </source>
</evidence>
<dbReference type="Gene3D" id="2.60.40.10">
    <property type="entry name" value="Immunoglobulins"/>
    <property type="match status" value="2"/>
</dbReference>
<keyword evidence="7" id="KW-1185">Reference proteome</keyword>
<keyword evidence="2" id="KW-0378">Hydrolase</keyword>
<evidence type="ECO:0000256" key="3">
    <source>
        <dbReference type="ARBA" id="ARBA00023295"/>
    </source>
</evidence>
<dbReference type="RefSeq" id="WP_347709958.1">
    <property type="nucleotide sequence ID" value="NZ_JBHUOJ010000037.1"/>
</dbReference>
<accession>A0ABW5X917</accession>
<dbReference type="InterPro" id="IPR013783">
    <property type="entry name" value="Ig-like_fold"/>
</dbReference>
<gene>
    <name evidence="6" type="ORF">ACFSYS_17320</name>
</gene>
<evidence type="ECO:0000256" key="1">
    <source>
        <dbReference type="ARBA" id="ARBA00007401"/>
    </source>
</evidence>
<dbReference type="PANTHER" id="PTHR42732:SF1">
    <property type="entry name" value="BETA-MANNOSIDASE"/>
    <property type="match status" value="1"/>
</dbReference>
<dbReference type="PANTHER" id="PTHR42732">
    <property type="entry name" value="BETA-GALACTOSIDASE"/>
    <property type="match status" value="1"/>
</dbReference>
<dbReference type="EMBL" id="JBHUOJ010000037">
    <property type="protein sequence ID" value="MFD2835053.1"/>
    <property type="molecule type" value="Genomic_DNA"/>
</dbReference>
<dbReference type="InterPro" id="IPR032311">
    <property type="entry name" value="DUF4982"/>
</dbReference>
<evidence type="ECO:0000313" key="7">
    <source>
        <dbReference type="Proteomes" id="UP001597438"/>
    </source>
</evidence>
<comment type="caution">
    <text evidence="6">The sequence shown here is derived from an EMBL/GenBank/DDBJ whole genome shotgun (WGS) entry which is preliminary data.</text>
</comment>
<dbReference type="Pfam" id="PF18565">
    <property type="entry name" value="Glyco_hydro2_C5"/>
    <property type="match status" value="1"/>
</dbReference>
<name>A0ABW5X917_9FLAO</name>
<feature type="domain" description="Glycoside hydrolase family 2" evidence="5">
    <location>
        <begin position="45"/>
        <end position="147"/>
    </location>
</feature>
<keyword evidence="3" id="KW-0326">Glycosidase</keyword>
<organism evidence="6 7">
    <name type="scientific">Christiangramia antarctica</name>
    <dbReference type="NCBI Taxonomy" id="2058158"/>
    <lineage>
        <taxon>Bacteria</taxon>
        <taxon>Pseudomonadati</taxon>
        <taxon>Bacteroidota</taxon>
        <taxon>Flavobacteriia</taxon>
        <taxon>Flavobacteriales</taxon>
        <taxon>Flavobacteriaceae</taxon>
        <taxon>Christiangramia</taxon>
    </lineage>
</organism>
<sequence>MSTDRFRLMWKDVTYETGEIQAVAYKDGNKIGKNILKTAGKASKIRLTADRTSIKADGKDLSYILVEAFDKEGNPAPLADEELEIEISGAGHLAGAGNGNPQSFEPFQDNKVNLFYGKAMIIVGSDFEKGRVKISVKPENIQKESITINVE</sequence>
<evidence type="ECO:0000313" key="6">
    <source>
        <dbReference type="EMBL" id="MFD2835053.1"/>
    </source>
</evidence>